<dbReference type="Pfam" id="PF05975">
    <property type="entry name" value="EcsB"/>
    <property type="match status" value="1"/>
</dbReference>
<gene>
    <name evidence="2" type="ORF">D3H55_07255</name>
</gene>
<keyword evidence="3" id="KW-1185">Reference proteome</keyword>
<dbReference type="RefSeq" id="WP_119546237.1">
    <property type="nucleotide sequence ID" value="NZ_QXIR01000007.1"/>
</dbReference>
<dbReference type="InterPro" id="IPR010288">
    <property type="entry name" value="EcsB_ABC"/>
</dbReference>
<organism evidence="2 3">
    <name type="scientific">Bacillus salacetis</name>
    <dbReference type="NCBI Taxonomy" id="2315464"/>
    <lineage>
        <taxon>Bacteria</taxon>
        <taxon>Bacillati</taxon>
        <taxon>Bacillota</taxon>
        <taxon>Bacilli</taxon>
        <taxon>Bacillales</taxon>
        <taxon>Bacillaceae</taxon>
        <taxon>Bacillus</taxon>
    </lineage>
</organism>
<dbReference type="Proteomes" id="UP000265801">
    <property type="component" value="Unassembled WGS sequence"/>
</dbReference>
<keyword evidence="1" id="KW-0472">Membrane</keyword>
<dbReference type="OrthoDB" id="2448479at2"/>
<feature type="transmembrane region" description="Helical" evidence="1">
    <location>
        <begin position="114"/>
        <end position="135"/>
    </location>
</feature>
<reference evidence="2 3" key="1">
    <citation type="submission" date="2018-09" db="EMBL/GenBank/DDBJ databases">
        <title>Bacillus saliacetes sp. nov., isolated from Thai shrimp paste (Ka-pi).</title>
        <authorList>
            <person name="Daroonpunt R."/>
            <person name="Tanasupawat S."/>
            <person name="Yiamsombut S."/>
        </authorList>
    </citation>
    <scope>NUCLEOTIDE SEQUENCE [LARGE SCALE GENOMIC DNA]</scope>
    <source>
        <strain evidence="2 3">SKP7-4</strain>
    </source>
</reference>
<comment type="caution">
    <text evidence="2">The sequence shown here is derived from an EMBL/GenBank/DDBJ whole genome shotgun (WGS) entry which is preliminary data.</text>
</comment>
<dbReference type="EMBL" id="QXIR01000007">
    <property type="protein sequence ID" value="RIW35672.1"/>
    <property type="molecule type" value="Genomic_DNA"/>
</dbReference>
<sequence length="396" mass="46119">MIASLMKRGMPVNSFSLFLKRFRDNFLFQYNVIRSIADWTIMLYLIVPSAVIGIMIYRSWWQEIPELAQQIPFALFFLIPFIYILPGYFRTYLSGADQIFLLKNHKLFLGLKKWGVTSTYSITLLQTACIGVLQAPFWLNHYNTGISSFLFYLLFMISSKWSHIAVKGMLAGLQKSWKRALFFLLGIILQLQLWGIAYRLIDSNRNVILALACVLLVVISFVMNRRRIYSKKSMQRDLRIEGMLKVKWISMIFMFSYQVEKEPAASARSKPRLFRKSQTIFRKRTPFLGYLEMFSKVLIRNFTYSATYFQSIGTLSFAQVVLPPLWLKLSAASLVALSILAWNEWVWHKLFANHPIGSKYSDKAELINAQRATRTLAFLPFFFVLLISLMKFFGAF</sequence>
<evidence type="ECO:0000256" key="1">
    <source>
        <dbReference type="SAM" id="Phobius"/>
    </source>
</evidence>
<feature type="transmembrane region" description="Helical" evidence="1">
    <location>
        <begin position="376"/>
        <end position="394"/>
    </location>
</feature>
<feature type="transmembrane region" description="Helical" evidence="1">
    <location>
        <begin position="41"/>
        <end position="61"/>
    </location>
</feature>
<accession>A0A3A1R221</accession>
<feature type="transmembrane region" description="Helical" evidence="1">
    <location>
        <begin position="73"/>
        <end position="93"/>
    </location>
</feature>
<evidence type="ECO:0000313" key="2">
    <source>
        <dbReference type="EMBL" id="RIW35672.1"/>
    </source>
</evidence>
<keyword evidence="1" id="KW-1133">Transmembrane helix</keyword>
<protein>
    <submittedName>
        <fullName evidence="2">Uncharacterized protein</fullName>
    </submittedName>
</protein>
<dbReference type="GO" id="GO:0016020">
    <property type="term" value="C:membrane"/>
    <property type="evidence" value="ECO:0007669"/>
    <property type="project" value="InterPro"/>
</dbReference>
<feature type="transmembrane region" description="Helical" evidence="1">
    <location>
        <begin position="207"/>
        <end position="223"/>
    </location>
</feature>
<keyword evidence="1" id="KW-0812">Transmembrane</keyword>
<dbReference type="AlphaFoldDB" id="A0A3A1R221"/>
<evidence type="ECO:0000313" key="3">
    <source>
        <dbReference type="Proteomes" id="UP000265801"/>
    </source>
</evidence>
<feature type="transmembrane region" description="Helical" evidence="1">
    <location>
        <begin position="180"/>
        <end position="201"/>
    </location>
</feature>
<name>A0A3A1R221_9BACI</name>
<proteinExistence type="predicted"/>